<dbReference type="GO" id="GO:0030317">
    <property type="term" value="P:flagellated sperm motility"/>
    <property type="evidence" value="ECO:0007669"/>
    <property type="project" value="Ensembl"/>
</dbReference>
<gene>
    <name evidence="1" type="primary">SPMIP8</name>
</gene>
<name>A0A8C8XGY7_PANLE</name>
<dbReference type="Pfam" id="PF22574">
    <property type="entry name" value="SPMIP8"/>
    <property type="match status" value="1"/>
</dbReference>
<sequence>MARIVDLVPWEDGSTHVYASPAILLPVARTRNQLAGVKQQLYHPALPSLRRMDMDSVRACLSDEHCRSTTYCRKDDFDNAYFTLFGVPNKPLQCLDITETGRRLQNRCHEGKLVPIAPGINRVDWPCFTRAIEDWSRFVSSAGEFKLPCLNKRGQSTGRGGCHKAGETREANCGWGAGGGIRWAVARTAGKLRSSWAQRVSGTEMG</sequence>
<proteinExistence type="predicted"/>
<protein>
    <submittedName>
        <fullName evidence="1">Sperm microtubule inner protein 8</fullName>
    </submittedName>
</protein>
<reference evidence="1" key="1">
    <citation type="journal article" date="2019" name="bioRxiv">
        <title>Long live the king: chromosome-level assembly of the lion (Panthera leo) using linked-read, Hi-C, and long read data.</title>
        <authorList>
            <person name="Armstrong E.E."/>
            <person name="Taylor R.W."/>
            <person name="Miller D.E."/>
            <person name="Kaelin C."/>
            <person name="Barsh G."/>
            <person name="Hadly E.A."/>
            <person name="Petrov D."/>
        </authorList>
    </citation>
    <scope>NUCLEOTIDE SEQUENCE [LARGE SCALE GENOMIC DNA]</scope>
</reference>
<dbReference type="PANTHER" id="PTHR35348:SF1">
    <property type="entry name" value="TESTIS, PROSTATE AND PLACENTA-EXPRESSED PROTEIN"/>
    <property type="match status" value="1"/>
</dbReference>
<evidence type="ECO:0000313" key="1">
    <source>
        <dbReference type="Ensembl" id="ENSPLOP00000016934.1"/>
    </source>
</evidence>
<reference evidence="1" key="3">
    <citation type="submission" date="2025-09" db="UniProtKB">
        <authorList>
            <consortium name="Ensembl"/>
        </authorList>
    </citation>
    <scope>IDENTIFICATION</scope>
</reference>
<reference evidence="1" key="2">
    <citation type="submission" date="2025-08" db="UniProtKB">
        <authorList>
            <consortium name="Ensembl"/>
        </authorList>
    </citation>
    <scope>IDENTIFICATION</scope>
</reference>
<dbReference type="Proteomes" id="UP000694399">
    <property type="component" value="Chromosome E3"/>
</dbReference>
<dbReference type="GeneTree" id="ENSGT00390000013928"/>
<dbReference type="Ensembl" id="ENSPLOT00000018754.1">
    <property type="protein sequence ID" value="ENSPLOP00000016934.1"/>
    <property type="gene ID" value="ENSPLOG00000012337.1"/>
</dbReference>
<dbReference type="PANTHER" id="PTHR35348">
    <property type="entry name" value="TESTIS, PROSTATE AND PLACENTA-EXPRESSED PROTEIN"/>
    <property type="match status" value="1"/>
</dbReference>
<accession>A0A8C8XGY7</accession>
<dbReference type="AlphaFoldDB" id="A0A8C8XGY7"/>
<dbReference type="GO" id="GO:0036126">
    <property type="term" value="C:sperm flagellum"/>
    <property type="evidence" value="ECO:0007669"/>
    <property type="project" value="Ensembl"/>
</dbReference>
<evidence type="ECO:0000313" key="2">
    <source>
        <dbReference type="Proteomes" id="UP000694399"/>
    </source>
</evidence>
<keyword evidence="2" id="KW-1185">Reference proteome</keyword>
<organism evidence="1 2">
    <name type="scientific">Panthera leo</name>
    <name type="common">Lion</name>
    <dbReference type="NCBI Taxonomy" id="9689"/>
    <lineage>
        <taxon>Eukaryota</taxon>
        <taxon>Metazoa</taxon>
        <taxon>Chordata</taxon>
        <taxon>Craniata</taxon>
        <taxon>Vertebrata</taxon>
        <taxon>Euteleostomi</taxon>
        <taxon>Mammalia</taxon>
        <taxon>Eutheria</taxon>
        <taxon>Laurasiatheria</taxon>
        <taxon>Carnivora</taxon>
        <taxon>Feliformia</taxon>
        <taxon>Felidae</taxon>
        <taxon>Pantherinae</taxon>
        <taxon>Panthera</taxon>
    </lineage>
</organism>
<dbReference type="InterPro" id="IPR034584">
    <property type="entry name" value="SPMIP8"/>
</dbReference>
<dbReference type="GO" id="GO:0160111">
    <property type="term" value="C:axonemal A tubule inner sheath"/>
    <property type="evidence" value="ECO:0007669"/>
    <property type="project" value="Ensembl"/>
</dbReference>